<proteinExistence type="predicted"/>
<name>A0ABC8RSH2_9AQUA</name>
<evidence type="ECO:0000313" key="2">
    <source>
        <dbReference type="Proteomes" id="UP001642360"/>
    </source>
</evidence>
<dbReference type="EMBL" id="CAUOFW020001724">
    <property type="protein sequence ID" value="CAK9147772.1"/>
    <property type="molecule type" value="Genomic_DNA"/>
</dbReference>
<comment type="caution">
    <text evidence="1">The sequence shown here is derived from an EMBL/GenBank/DDBJ whole genome shotgun (WGS) entry which is preliminary data.</text>
</comment>
<dbReference type="AlphaFoldDB" id="A0ABC8RSH2"/>
<reference evidence="1 2" key="1">
    <citation type="submission" date="2024-02" db="EMBL/GenBank/DDBJ databases">
        <authorList>
            <person name="Vignale AGUSTIN F."/>
            <person name="Sosa J E."/>
            <person name="Modenutti C."/>
        </authorList>
    </citation>
    <scope>NUCLEOTIDE SEQUENCE [LARGE SCALE GENOMIC DNA]</scope>
</reference>
<gene>
    <name evidence="1" type="ORF">ILEXP_LOCUS15712</name>
</gene>
<sequence length="107" mass="10794">MSIKGDEFVNLNGEPEKINVVLREEETGASVEVLPSATQGVSNGRAAQSGEGKTVREACDGQAAPMVCNGRAALELRDGMPEAAASILEASIALGAARGVPMGLGAA</sequence>
<accession>A0ABC8RSH2</accession>
<dbReference type="Proteomes" id="UP001642360">
    <property type="component" value="Unassembled WGS sequence"/>
</dbReference>
<organism evidence="1 2">
    <name type="scientific">Ilex paraguariensis</name>
    <name type="common">yerba mate</name>
    <dbReference type="NCBI Taxonomy" id="185542"/>
    <lineage>
        <taxon>Eukaryota</taxon>
        <taxon>Viridiplantae</taxon>
        <taxon>Streptophyta</taxon>
        <taxon>Embryophyta</taxon>
        <taxon>Tracheophyta</taxon>
        <taxon>Spermatophyta</taxon>
        <taxon>Magnoliopsida</taxon>
        <taxon>eudicotyledons</taxon>
        <taxon>Gunneridae</taxon>
        <taxon>Pentapetalae</taxon>
        <taxon>asterids</taxon>
        <taxon>campanulids</taxon>
        <taxon>Aquifoliales</taxon>
        <taxon>Aquifoliaceae</taxon>
        <taxon>Ilex</taxon>
    </lineage>
</organism>
<protein>
    <submittedName>
        <fullName evidence="1">Uncharacterized protein</fullName>
    </submittedName>
</protein>
<evidence type="ECO:0000313" key="1">
    <source>
        <dbReference type="EMBL" id="CAK9147772.1"/>
    </source>
</evidence>
<keyword evidence="2" id="KW-1185">Reference proteome</keyword>